<evidence type="ECO:0000313" key="2">
    <source>
        <dbReference type="Proteomes" id="UP001518925"/>
    </source>
</evidence>
<proteinExistence type="predicted"/>
<organism evidence="1 2">
    <name type="scientific">Bacillus suaedaesalsae</name>
    <dbReference type="NCBI Taxonomy" id="2810349"/>
    <lineage>
        <taxon>Bacteria</taxon>
        <taxon>Bacillati</taxon>
        <taxon>Bacillota</taxon>
        <taxon>Bacilli</taxon>
        <taxon>Bacillales</taxon>
        <taxon>Bacillaceae</taxon>
        <taxon>Bacillus</taxon>
    </lineage>
</organism>
<evidence type="ECO:0008006" key="3">
    <source>
        <dbReference type="Google" id="ProtNLM"/>
    </source>
</evidence>
<reference evidence="1 2" key="1">
    <citation type="submission" date="2021-02" db="EMBL/GenBank/DDBJ databases">
        <title>Bacillus sp. RD4P76, an endophyte from a halophyte.</title>
        <authorList>
            <person name="Sun J.-Q."/>
        </authorList>
    </citation>
    <scope>NUCLEOTIDE SEQUENCE [LARGE SCALE GENOMIC DNA]</scope>
    <source>
        <strain evidence="1 2">RD4P76</strain>
    </source>
</reference>
<dbReference type="Pfam" id="PF14178">
    <property type="entry name" value="YppF"/>
    <property type="match status" value="1"/>
</dbReference>
<comment type="caution">
    <text evidence="1">The sequence shown here is derived from an EMBL/GenBank/DDBJ whole genome shotgun (WGS) entry which is preliminary data.</text>
</comment>
<dbReference type="Proteomes" id="UP001518925">
    <property type="component" value="Unassembled WGS sequence"/>
</dbReference>
<dbReference type="RefSeq" id="WP_204205447.1">
    <property type="nucleotide sequence ID" value="NZ_JAFELM010000045.1"/>
</dbReference>
<accession>A0ABS2DNT3</accession>
<name>A0ABS2DNT3_9BACI</name>
<evidence type="ECO:0000313" key="1">
    <source>
        <dbReference type="EMBL" id="MBM6619815.1"/>
    </source>
</evidence>
<gene>
    <name evidence="1" type="ORF">JR050_19315</name>
</gene>
<dbReference type="EMBL" id="JAFELM010000045">
    <property type="protein sequence ID" value="MBM6619815.1"/>
    <property type="molecule type" value="Genomic_DNA"/>
</dbReference>
<dbReference type="InterPro" id="IPR025553">
    <property type="entry name" value="YppF"/>
</dbReference>
<sequence>MNIVDLRNRFIAVSKQEPVDSIELLHFAKLCYVRGDIQIVDYREVVKQLEQENNYTPEGLDQAKL</sequence>
<keyword evidence="2" id="KW-1185">Reference proteome</keyword>
<protein>
    <recommendedName>
        <fullName evidence="3">YppF-like protein</fullName>
    </recommendedName>
</protein>